<proteinExistence type="predicted"/>
<gene>
    <name evidence="1" type="ORF">GCM10007392_10280</name>
</gene>
<name>A0A918K3C6_9GAMM</name>
<sequence>MSHAAEKQHNADLEWSLDSIGERQRAIEFVKCFESRLCVYSPSVEQFYTNYTLHFPSQENSKMVVLPNPYAFHDTFHGVDASAVRDTGFHIVPGELLGKTGFYVIVKYRNRDVKPVPMPLKQALKKMIRTRHSEDPFLPILVKGDLREFNATMPCLHLHRVKLADLPRRSDFEKKSIGNAILDKLTDLYHEVERLGV</sequence>
<protein>
    <submittedName>
        <fullName evidence="1">Uncharacterized protein</fullName>
    </submittedName>
</protein>
<comment type="caution">
    <text evidence="1">The sequence shown here is derived from an EMBL/GenBank/DDBJ whole genome shotgun (WGS) entry which is preliminary data.</text>
</comment>
<evidence type="ECO:0000313" key="2">
    <source>
        <dbReference type="Proteomes" id="UP000626148"/>
    </source>
</evidence>
<keyword evidence="2" id="KW-1185">Reference proteome</keyword>
<reference evidence="1" key="2">
    <citation type="submission" date="2020-09" db="EMBL/GenBank/DDBJ databases">
        <authorList>
            <person name="Sun Q."/>
            <person name="Kim S."/>
        </authorList>
    </citation>
    <scope>NUCLEOTIDE SEQUENCE</scope>
    <source>
        <strain evidence="1">KCTC 22169</strain>
    </source>
</reference>
<dbReference type="Proteomes" id="UP000626148">
    <property type="component" value="Unassembled WGS sequence"/>
</dbReference>
<organism evidence="1 2">
    <name type="scientific">Saccharospirillum salsuginis</name>
    <dbReference type="NCBI Taxonomy" id="418750"/>
    <lineage>
        <taxon>Bacteria</taxon>
        <taxon>Pseudomonadati</taxon>
        <taxon>Pseudomonadota</taxon>
        <taxon>Gammaproteobacteria</taxon>
        <taxon>Oceanospirillales</taxon>
        <taxon>Saccharospirillaceae</taxon>
        <taxon>Saccharospirillum</taxon>
    </lineage>
</organism>
<dbReference type="RefSeq" id="WP_189607418.1">
    <property type="nucleotide sequence ID" value="NZ_BMXR01000002.1"/>
</dbReference>
<evidence type="ECO:0000313" key="1">
    <source>
        <dbReference type="EMBL" id="GGX45281.1"/>
    </source>
</evidence>
<dbReference type="AlphaFoldDB" id="A0A918K3C6"/>
<dbReference type="EMBL" id="BMXR01000002">
    <property type="protein sequence ID" value="GGX45281.1"/>
    <property type="molecule type" value="Genomic_DNA"/>
</dbReference>
<reference evidence="1" key="1">
    <citation type="journal article" date="2014" name="Int. J. Syst. Evol. Microbiol.">
        <title>Complete genome sequence of Corynebacterium casei LMG S-19264T (=DSM 44701T), isolated from a smear-ripened cheese.</title>
        <authorList>
            <consortium name="US DOE Joint Genome Institute (JGI-PGF)"/>
            <person name="Walter F."/>
            <person name="Albersmeier A."/>
            <person name="Kalinowski J."/>
            <person name="Ruckert C."/>
        </authorList>
    </citation>
    <scope>NUCLEOTIDE SEQUENCE</scope>
    <source>
        <strain evidence="1">KCTC 22169</strain>
    </source>
</reference>
<accession>A0A918K3C6</accession>